<keyword evidence="1" id="KW-0808">Transferase</keyword>
<evidence type="ECO:0000256" key="1">
    <source>
        <dbReference type="ARBA" id="ARBA00022679"/>
    </source>
</evidence>
<dbReference type="SUPFAM" id="SSF53756">
    <property type="entry name" value="UDP-Glycosyltransferase/glycogen phosphorylase"/>
    <property type="match status" value="1"/>
</dbReference>
<evidence type="ECO:0000259" key="2">
    <source>
        <dbReference type="Pfam" id="PF00534"/>
    </source>
</evidence>
<dbReference type="Gene3D" id="3.40.50.2000">
    <property type="entry name" value="Glycogen Phosphorylase B"/>
    <property type="match status" value="2"/>
</dbReference>
<dbReference type="Proteomes" id="UP000230108">
    <property type="component" value="Unassembled WGS sequence"/>
</dbReference>
<comment type="caution">
    <text evidence="4">The sequence shown here is derived from an EMBL/GenBank/DDBJ whole genome shotgun (WGS) entry which is preliminary data.</text>
</comment>
<dbReference type="Pfam" id="PF00534">
    <property type="entry name" value="Glycos_transf_1"/>
    <property type="match status" value="1"/>
</dbReference>
<dbReference type="Pfam" id="PF13439">
    <property type="entry name" value="Glyco_transf_4"/>
    <property type="match status" value="1"/>
</dbReference>
<feature type="domain" description="Glycosyltransferase subfamily 4-like N-terminal" evidence="3">
    <location>
        <begin position="15"/>
        <end position="174"/>
    </location>
</feature>
<dbReference type="InterPro" id="IPR001296">
    <property type="entry name" value="Glyco_trans_1"/>
</dbReference>
<evidence type="ECO:0000259" key="3">
    <source>
        <dbReference type="Pfam" id="PF13439"/>
    </source>
</evidence>
<dbReference type="CDD" id="cd03809">
    <property type="entry name" value="GT4_MtfB-like"/>
    <property type="match status" value="1"/>
</dbReference>
<dbReference type="PANTHER" id="PTHR46401:SF2">
    <property type="entry name" value="GLYCOSYLTRANSFERASE WBBK-RELATED"/>
    <property type="match status" value="1"/>
</dbReference>
<accession>A0A2M7QE59</accession>
<dbReference type="AlphaFoldDB" id="A0A2M7QE59"/>
<evidence type="ECO:0000313" key="4">
    <source>
        <dbReference type="EMBL" id="PIY69504.1"/>
    </source>
</evidence>
<protein>
    <recommendedName>
        <fullName evidence="6">Glycosyl transferase family 1 domain-containing protein</fullName>
    </recommendedName>
</protein>
<sequence>MKKIGIDVRLYRQTGVGTYLRNYLHWLLQKENPLFSYHLFALPQDALELQSTYPGVIIHEAPYLWHSVKEQTSYYIALEKQRLDLMHFTYFGYPILYKRPFVTTIHDMTPLFFKTGKSSTQHGLIYELKHRAFQYVLKSQVTNSKAIITPTKTIRNQLLSYYGMKYKSKIFPIYEGMGYELTQSTSNDRLKSTYPFPFYIYVGNFYPHKNINRLIEVFSRIQGDSKLVLVGPDDYFAKSLKTSMPQSDNIRFYHNPTFSDLVFFYMHAKALIHPSLSEGFGLPIIEAAYYNCSIIASDIDVFKELLADHYISFNPFSIDHMSQVIQFFDGQKKERPDYNKLLDHFSFKEMTAQTEMIYRNILK</sequence>
<dbReference type="GO" id="GO:0016757">
    <property type="term" value="F:glycosyltransferase activity"/>
    <property type="evidence" value="ECO:0007669"/>
    <property type="project" value="InterPro"/>
</dbReference>
<dbReference type="PANTHER" id="PTHR46401">
    <property type="entry name" value="GLYCOSYLTRANSFERASE WBBK-RELATED"/>
    <property type="match status" value="1"/>
</dbReference>
<gene>
    <name evidence="4" type="ORF">COY90_00320</name>
</gene>
<proteinExistence type="predicted"/>
<evidence type="ECO:0000313" key="5">
    <source>
        <dbReference type="Proteomes" id="UP000230108"/>
    </source>
</evidence>
<dbReference type="EMBL" id="PFLF01000009">
    <property type="protein sequence ID" value="PIY69504.1"/>
    <property type="molecule type" value="Genomic_DNA"/>
</dbReference>
<name>A0A2M7QE59_9BACT</name>
<feature type="domain" description="Glycosyl transferase family 1" evidence="2">
    <location>
        <begin position="197"/>
        <end position="327"/>
    </location>
</feature>
<reference evidence="5" key="1">
    <citation type="submission" date="2017-09" db="EMBL/GenBank/DDBJ databases">
        <title>Depth-based differentiation of microbial function through sediment-hosted aquifers and enrichment of novel symbionts in the deep terrestrial subsurface.</title>
        <authorList>
            <person name="Probst A.J."/>
            <person name="Ladd B."/>
            <person name="Jarett J.K."/>
            <person name="Geller-Mcgrath D.E."/>
            <person name="Sieber C.M.K."/>
            <person name="Emerson J.B."/>
            <person name="Anantharaman K."/>
            <person name="Thomas B.C."/>
            <person name="Malmstrom R."/>
            <person name="Stieglmeier M."/>
            <person name="Klingl A."/>
            <person name="Woyke T."/>
            <person name="Ryan C.M."/>
            <person name="Banfield J.F."/>
        </authorList>
    </citation>
    <scope>NUCLEOTIDE SEQUENCE [LARGE SCALE GENOMIC DNA]</scope>
</reference>
<dbReference type="GO" id="GO:0009103">
    <property type="term" value="P:lipopolysaccharide biosynthetic process"/>
    <property type="evidence" value="ECO:0007669"/>
    <property type="project" value="TreeGrafter"/>
</dbReference>
<dbReference type="InterPro" id="IPR028098">
    <property type="entry name" value="Glyco_trans_4-like_N"/>
</dbReference>
<evidence type="ECO:0008006" key="6">
    <source>
        <dbReference type="Google" id="ProtNLM"/>
    </source>
</evidence>
<organism evidence="4 5">
    <name type="scientific">Candidatus Roizmanbacteria bacterium CG_4_10_14_0_8_um_filter_39_9</name>
    <dbReference type="NCBI Taxonomy" id="1974829"/>
    <lineage>
        <taxon>Bacteria</taxon>
        <taxon>Candidatus Roizmaniibacteriota</taxon>
    </lineage>
</organism>